<evidence type="ECO:0000313" key="2">
    <source>
        <dbReference type="Proteomes" id="UP000271974"/>
    </source>
</evidence>
<dbReference type="Proteomes" id="UP000271974">
    <property type="component" value="Unassembled WGS sequence"/>
</dbReference>
<dbReference type="STRING" id="188477.A0A433UEG2"/>
<dbReference type="EMBL" id="RQTK01000002">
    <property type="protein sequence ID" value="RUS92123.1"/>
    <property type="molecule type" value="Genomic_DNA"/>
</dbReference>
<dbReference type="OrthoDB" id="10064757at2759"/>
<organism evidence="1 2">
    <name type="scientific">Elysia chlorotica</name>
    <name type="common">Eastern emerald elysia</name>
    <name type="synonym">Sea slug</name>
    <dbReference type="NCBI Taxonomy" id="188477"/>
    <lineage>
        <taxon>Eukaryota</taxon>
        <taxon>Metazoa</taxon>
        <taxon>Spiralia</taxon>
        <taxon>Lophotrochozoa</taxon>
        <taxon>Mollusca</taxon>
        <taxon>Gastropoda</taxon>
        <taxon>Heterobranchia</taxon>
        <taxon>Euthyneura</taxon>
        <taxon>Panpulmonata</taxon>
        <taxon>Sacoglossa</taxon>
        <taxon>Placobranchoidea</taxon>
        <taxon>Plakobranchidae</taxon>
        <taxon>Elysia</taxon>
    </lineage>
</organism>
<gene>
    <name evidence="1" type="ORF">EGW08_000147</name>
</gene>
<protein>
    <recommendedName>
        <fullName evidence="3">RAP domain-containing protein</fullName>
    </recommendedName>
</protein>
<keyword evidence="2" id="KW-1185">Reference proteome</keyword>
<proteinExistence type="predicted"/>
<evidence type="ECO:0008006" key="3">
    <source>
        <dbReference type="Google" id="ProtNLM"/>
    </source>
</evidence>
<sequence>MLSRAILRQLSHHKYLRKDWICDTSSSMNMRVQPTFRPTSLYSTSKASKLRNKATTMQTLKQSSVKPTRTKNTKTPLWMRNMHAELMESVALPRSLDDTRTDNHDDLSDTVLSRRDSVDQDQLVFALCRNFNSMSVEEILTEADLLYMNGISSSVYAQSMALYFYEMMDVLQLSPGQIVRAVFHVQQLWPVAVPLMVELEARMEGSLPQFTMDQVAWVCQLLFYGQHRFKSMTLVDAIGKKLLNEFDTITPENLPMMMKAFRYSNYIKVSFYKQLGDLLCSNKYLNNFSNAGQIMHFAFVFASVHITHPKLFKLVLTRVQELEQSPRMKDLSKIIWACGTLVTTETEHLERIQAIVDAVRTTISPQQVLRYPDNLMDFLVGLAYLDIYPTDLIEQYLGHDTIQMLLNLDSGRSKFVQLEFLAESLTIECPKFKRKLLSEAHHRELVSHLGHFRADVDMKLRKPMLPAIEALRDAIGEENVHCCFVLPHFKTTDILLEFDQTKKCFVPPQDKRSTNELNSANVKRIIVMLLSKAQTSYDDRPLGMLHCKLRQLRTLGYSVVQISAEEALTYTLMEKKDLQDRLLSHVSRAVDHRLTRHREED</sequence>
<comment type="caution">
    <text evidence="1">The sequence shown here is derived from an EMBL/GenBank/DDBJ whole genome shotgun (WGS) entry which is preliminary data.</text>
</comment>
<accession>A0A433UEG2</accession>
<reference evidence="1 2" key="1">
    <citation type="submission" date="2019-01" db="EMBL/GenBank/DDBJ databases">
        <title>A draft genome assembly of the solar-powered sea slug Elysia chlorotica.</title>
        <authorList>
            <person name="Cai H."/>
            <person name="Li Q."/>
            <person name="Fang X."/>
            <person name="Li J."/>
            <person name="Curtis N.E."/>
            <person name="Altenburger A."/>
            <person name="Shibata T."/>
            <person name="Feng M."/>
            <person name="Maeda T."/>
            <person name="Schwartz J.A."/>
            <person name="Shigenobu S."/>
            <person name="Lundholm N."/>
            <person name="Nishiyama T."/>
            <person name="Yang H."/>
            <person name="Hasebe M."/>
            <person name="Li S."/>
            <person name="Pierce S.K."/>
            <person name="Wang J."/>
        </authorList>
    </citation>
    <scope>NUCLEOTIDE SEQUENCE [LARGE SCALE GENOMIC DNA]</scope>
    <source>
        <strain evidence="1">EC2010</strain>
        <tissue evidence="1">Whole organism of an adult</tissue>
    </source>
</reference>
<evidence type="ECO:0000313" key="1">
    <source>
        <dbReference type="EMBL" id="RUS92123.1"/>
    </source>
</evidence>
<name>A0A433UEG2_ELYCH</name>
<dbReference type="AlphaFoldDB" id="A0A433UEG2"/>